<dbReference type="AlphaFoldDB" id="A0A940IIR2"/>
<dbReference type="Gene3D" id="2.60.40.10">
    <property type="entry name" value="Immunoglobulins"/>
    <property type="match status" value="1"/>
</dbReference>
<dbReference type="InterPro" id="IPR003961">
    <property type="entry name" value="FN3_dom"/>
</dbReference>
<dbReference type="InterPro" id="IPR013783">
    <property type="entry name" value="Ig-like_fold"/>
</dbReference>
<dbReference type="Pfam" id="PF13201">
    <property type="entry name" value="PCMD"/>
    <property type="match status" value="1"/>
</dbReference>
<protein>
    <submittedName>
        <fullName evidence="2">PCMD domain-containing protein</fullName>
    </submittedName>
</protein>
<dbReference type="Gene3D" id="2.60.120.890">
    <property type="entry name" value="BT2081, beta-jelly-roll domain"/>
    <property type="match status" value="1"/>
</dbReference>
<sequence>MKNIRIFRYLLAVLSVISLHSCLIENDMSYPRVLAEFTAFGVDGQESVTINTQDRTISVILSETADISALKITDIGFTDMVRCHPMLKPGDIIDLSEPLKVTLSIYQDYEWTISATQPIERYVRCTGQVGDAEIDLQTHDAVVYVSKTQPLSSITIEDMKLEPETSVILGYVEDAGAEDETVNEFEFPLVLDCTLKRYFDIEYKGTVTRWSLNVFPQDVVMAVTSVAPWCYSADIEGEFDGGTAPVLEYRPDSEETWSRTDDISVNGTAVSARLTGLTEGTLYHVRFSRDGETGKEVTFTTGTPDQIENMGFDDWYQNSTGTWYPNLNETVKIWDTANGGTALLRKNPTVPEYDFLATDDQDNKAAARLESMNVAKFAAGNIYTGEFKNATISGGMGAILNWGIPFTGRPSSLKGYYSYFPKTVDYADPPYESLKGTMDKCQILVILTDWSEPFTINTAKGIFVDQTQANKSIIAYGKLESDEDTGGAYKEFTLPLEYWRPDATPTYAVVVACASYKGDYFTGGLGSVMYVDEFEFVYE</sequence>
<dbReference type="Proteomes" id="UP000725002">
    <property type="component" value="Unassembled WGS sequence"/>
</dbReference>
<dbReference type="CDD" id="cd00063">
    <property type="entry name" value="FN3"/>
    <property type="match status" value="1"/>
</dbReference>
<gene>
    <name evidence="2" type="ORF">IAB75_08420</name>
</gene>
<dbReference type="EMBL" id="JADILV010000058">
    <property type="protein sequence ID" value="MBO8484119.1"/>
    <property type="molecule type" value="Genomic_DNA"/>
</dbReference>
<reference evidence="2" key="1">
    <citation type="submission" date="2020-10" db="EMBL/GenBank/DDBJ databases">
        <authorList>
            <person name="Gilroy R."/>
        </authorList>
    </citation>
    <scope>NUCLEOTIDE SEQUENCE</scope>
    <source>
        <strain evidence="2">G3-8215</strain>
    </source>
</reference>
<comment type="caution">
    <text evidence="2">The sequence shown here is derived from an EMBL/GenBank/DDBJ whole genome shotgun (WGS) entry which is preliminary data.</text>
</comment>
<evidence type="ECO:0000313" key="2">
    <source>
        <dbReference type="EMBL" id="MBO8484119.1"/>
    </source>
</evidence>
<feature type="domain" description="Putative carbohydrate metabolism" evidence="1">
    <location>
        <begin position="312"/>
        <end position="536"/>
    </location>
</feature>
<accession>A0A940IIR2</accession>
<name>A0A940IIR2_9BACT</name>
<dbReference type="InterPro" id="IPR025112">
    <property type="entry name" value="PCMD"/>
</dbReference>
<organism evidence="2 3">
    <name type="scientific">Candidatus Cryptobacteroides avicola</name>
    <dbReference type="NCBI Taxonomy" id="2840757"/>
    <lineage>
        <taxon>Bacteria</taxon>
        <taxon>Pseudomonadati</taxon>
        <taxon>Bacteroidota</taxon>
        <taxon>Bacteroidia</taxon>
        <taxon>Bacteroidales</taxon>
        <taxon>Candidatus Cryptobacteroides</taxon>
    </lineage>
</organism>
<proteinExistence type="predicted"/>
<reference evidence="2" key="2">
    <citation type="journal article" date="2021" name="PeerJ">
        <title>Extensive microbial diversity within the chicken gut microbiome revealed by metagenomics and culture.</title>
        <authorList>
            <person name="Gilroy R."/>
            <person name="Ravi A."/>
            <person name="Getino M."/>
            <person name="Pursley I."/>
            <person name="Horton D.L."/>
            <person name="Alikhan N.F."/>
            <person name="Baker D."/>
            <person name="Gharbi K."/>
            <person name="Hall N."/>
            <person name="Watson M."/>
            <person name="Adriaenssens E.M."/>
            <person name="Foster-Nyarko E."/>
            <person name="Jarju S."/>
            <person name="Secka A."/>
            <person name="Antonio M."/>
            <person name="Oren A."/>
            <person name="Chaudhuri R.R."/>
            <person name="La Ragione R."/>
            <person name="Hildebrand F."/>
            <person name="Pallen M.J."/>
        </authorList>
    </citation>
    <scope>NUCLEOTIDE SEQUENCE</scope>
    <source>
        <strain evidence="2">G3-8215</strain>
    </source>
</reference>
<evidence type="ECO:0000259" key="1">
    <source>
        <dbReference type="Pfam" id="PF13201"/>
    </source>
</evidence>
<dbReference type="InterPro" id="IPR038653">
    <property type="entry name" value="Put_CMD_sf"/>
</dbReference>
<evidence type="ECO:0000313" key="3">
    <source>
        <dbReference type="Proteomes" id="UP000725002"/>
    </source>
</evidence>